<dbReference type="AlphaFoldDB" id="A0A5B7JN29"/>
<reference evidence="2 3" key="1">
    <citation type="submission" date="2019-05" db="EMBL/GenBank/DDBJ databases">
        <title>Another draft genome of Portunus trituberculatus and its Hox gene families provides insights of decapod evolution.</title>
        <authorList>
            <person name="Jeong J.-H."/>
            <person name="Song I."/>
            <person name="Kim S."/>
            <person name="Choi T."/>
            <person name="Kim D."/>
            <person name="Ryu S."/>
            <person name="Kim W."/>
        </authorList>
    </citation>
    <scope>NUCLEOTIDE SEQUENCE [LARGE SCALE GENOMIC DNA]</scope>
    <source>
        <tissue evidence="2">Muscle</tissue>
    </source>
</reference>
<protein>
    <submittedName>
        <fullName evidence="2">Uncharacterized protein</fullName>
    </submittedName>
</protein>
<dbReference type="EMBL" id="VSRR010098832">
    <property type="protein sequence ID" value="MPC94508.1"/>
    <property type="molecule type" value="Genomic_DNA"/>
</dbReference>
<name>A0A5B7JN29_PORTR</name>
<accession>A0A5B7JN29</accession>
<feature type="chain" id="PRO_5022755628" evidence="1">
    <location>
        <begin position="16"/>
        <end position="45"/>
    </location>
</feature>
<sequence>MATLLLHFTLDYSLSITAVINSSAFPSIWSEGGGGGGGGGGRDVM</sequence>
<evidence type="ECO:0000256" key="1">
    <source>
        <dbReference type="SAM" id="SignalP"/>
    </source>
</evidence>
<evidence type="ECO:0000313" key="3">
    <source>
        <dbReference type="Proteomes" id="UP000324222"/>
    </source>
</evidence>
<comment type="caution">
    <text evidence="2">The sequence shown here is derived from an EMBL/GenBank/DDBJ whole genome shotgun (WGS) entry which is preliminary data.</text>
</comment>
<gene>
    <name evidence="2" type="ORF">E2C01_089679</name>
</gene>
<dbReference type="Proteomes" id="UP000324222">
    <property type="component" value="Unassembled WGS sequence"/>
</dbReference>
<keyword evidence="1" id="KW-0732">Signal</keyword>
<organism evidence="2 3">
    <name type="scientific">Portunus trituberculatus</name>
    <name type="common">Swimming crab</name>
    <name type="synonym">Neptunus trituberculatus</name>
    <dbReference type="NCBI Taxonomy" id="210409"/>
    <lineage>
        <taxon>Eukaryota</taxon>
        <taxon>Metazoa</taxon>
        <taxon>Ecdysozoa</taxon>
        <taxon>Arthropoda</taxon>
        <taxon>Crustacea</taxon>
        <taxon>Multicrustacea</taxon>
        <taxon>Malacostraca</taxon>
        <taxon>Eumalacostraca</taxon>
        <taxon>Eucarida</taxon>
        <taxon>Decapoda</taxon>
        <taxon>Pleocyemata</taxon>
        <taxon>Brachyura</taxon>
        <taxon>Eubrachyura</taxon>
        <taxon>Portunoidea</taxon>
        <taxon>Portunidae</taxon>
        <taxon>Portuninae</taxon>
        <taxon>Portunus</taxon>
    </lineage>
</organism>
<keyword evidence="3" id="KW-1185">Reference proteome</keyword>
<evidence type="ECO:0000313" key="2">
    <source>
        <dbReference type="EMBL" id="MPC94508.1"/>
    </source>
</evidence>
<feature type="signal peptide" evidence="1">
    <location>
        <begin position="1"/>
        <end position="15"/>
    </location>
</feature>
<proteinExistence type="predicted"/>